<evidence type="ECO:0000313" key="3">
    <source>
        <dbReference type="Proteomes" id="UP000256690"/>
    </source>
</evidence>
<dbReference type="Proteomes" id="UP000256690">
    <property type="component" value="Unassembled WGS sequence"/>
</dbReference>
<keyword evidence="3" id="KW-1185">Reference proteome</keyword>
<evidence type="ECO:0000256" key="1">
    <source>
        <dbReference type="SAM" id="Phobius"/>
    </source>
</evidence>
<dbReference type="GeneID" id="38120755"/>
<comment type="caution">
    <text evidence="2">The sequence shown here is derived from an EMBL/GenBank/DDBJ whole genome shotgun (WGS) entry which is preliminary data.</text>
</comment>
<sequence>MVLGFEVLGLVVALVAGIVKLAEYLIKFYKKWKGLSTILKGLERQIAFAGLSVPYGPTAFLETDEHFWLSSRALHEYTARSIHSVASDLRGFADENRATSLVANQLLEEVRELRRSSMIPAGRSVGCAEEGIHKAKSSVLTEHHSRNSFVSRMTVDRWTLAFLVCLAAVAWIWFT</sequence>
<feature type="transmembrane region" description="Helical" evidence="1">
    <location>
        <begin position="155"/>
        <end position="174"/>
    </location>
</feature>
<gene>
    <name evidence="2" type="ORF">DSM5745_10385</name>
</gene>
<feature type="transmembrane region" description="Helical" evidence="1">
    <location>
        <begin position="6"/>
        <end position="26"/>
    </location>
</feature>
<keyword evidence="1" id="KW-0472">Membrane</keyword>
<name>A0A3D8QIQ6_9EURO</name>
<protein>
    <submittedName>
        <fullName evidence="2">Uncharacterized protein</fullName>
    </submittedName>
</protein>
<evidence type="ECO:0000313" key="2">
    <source>
        <dbReference type="EMBL" id="RDW61713.1"/>
    </source>
</evidence>
<dbReference type="EMBL" id="PVWQ01000016">
    <property type="protein sequence ID" value="RDW61713.1"/>
    <property type="molecule type" value="Genomic_DNA"/>
</dbReference>
<dbReference type="RefSeq" id="XP_026598844.1">
    <property type="nucleotide sequence ID" value="XM_026752401.1"/>
</dbReference>
<dbReference type="AlphaFoldDB" id="A0A3D8QIQ6"/>
<keyword evidence="1" id="KW-1133">Transmembrane helix</keyword>
<proteinExistence type="predicted"/>
<accession>A0A3D8QIQ6</accession>
<organism evidence="2 3">
    <name type="scientific">Aspergillus mulundensis</name>
    <dbReference type="NCBI Taxonomy" id="1810919"/>
    <lineage>
        <taxon>Eukaryota</taxon>
        <taxon>Fungi</taxon>
        <taxon>Dikarya</taxon>
        <taxon>Ascomycota</taxon>
        <taxon>Pezizomycotina</taxon>
        <taxon>Eurotiomycetes</taxon>
        <taxon>Eurotiomycetidae</taxon>
        <taxon>Eurotiales</taxon>
        <taxon>Aspergillaceae</taxon>
        <taxon>Aspergillus</taxon>
        <taxon>Aspergillus subgen. Nidulantes</taxon>
    </lineage>
</organism>
<keyword evidence="1" id="KW-0812">Transmembrane</keyword>
<reference evidence="2 3" key="1">
    <citation type="journal article" date="2018" name="IMA Fungus">
        <title>IMA Genome-F 9: Draft genome sequence of Annulohypoxylon stygium, Aspergillus mulundensis, Berkeleyomyces basicola (syn. Thielaviopsis basicola), Ceratocystis smalleyi, two Cercospora beticola strains, Coleophoma cylindrospora, Fusarium fracticaudum, Phialophora cf. hyalina, and Morchella septimelata.</title>
        <authorList>
            <person name="Wingfield B.D."/>
            <person name="Bills G.F."/>
            <person name="Dong Y."/>
            <person name="Huang W."/>
            <person name="Nel W.J."/>
            <person name="Swalarsk-Parry B.S."/>
            <person name="Vaghefi N."/>
            <person name="Wilken P.M."/>
            <person name="An Z."/>
            <person name="de Beer Z.W."/>
            <person name="De Vos L."/>
            <person name="Chen L."/>
            <person name="Duong T.A."/>
            <person name="Gao Y."/>
            <person name="Hammerbacher A."/>
            <person name="Kikkert J.R."/>
            <person name="Li Y."/>
            <person name="Li H."/>
            <person name="Li K."/>
            <person name="Li Q."/>
            <person name="Liu X."/>
            <person name="Ma X."/>
            <person name="Naidoo K."/>
            <person name="Pethybridge S.J."/>
            <person name="Sun J."/>
            <person name="Steenkamp E.T."/>
            <person name="van der Nest M.A."/>
            <person name="van Wyk S."/>
            <person name="Wingfield M.J."/>
            <person name="Xiong C."/>
            <person name="Yue Q."/>
            <person name="Zhang X."/>
        </authorList>
    </citation>
    <scope>NUCLEOTIDE SEQUENCE [LARGE SCALE GENOMIC DNA]</scope>
    <source>
        <strain evidence="2 3">DSM 5745</strain>
    </source>
</reference>